<dbReference type="InterPro" id="IPR056924">
    <property type="entry name" value="SH3_Tf2-1"/>
</dbReference>
<evidence type="ECO:0000313" key="3">
    <source>
        <dbReference type="Proteomes" id="UP000054144"/>
    </source>
</evidence>
<keyword evidence="3" id="KW-1185">Reference proteome</keyword>
<sequence>MGPYRILEERGQDSFKIDLPSMLKRRGVHPVFHAKLLRIHVPNDNRLFPGRTEAQIGNPAAWGREWAIERVVGHAGCGSSSILRVLWKAGDES</sequence>
<dbReference type="OrthoDB" id="3211671at2759"/>
<organism evidence="2 3">
    <name type="scientific">Fistulina hepatica ATCC 64428</name>
    <dbReference type="NCBI Taxonomy" id="1128425"/>
    <lineage>
        <taxon>Eukaryota</taxon>
        <taxon>Fungi</taxon>
        <taxon>Dikarya</taxon>
        <taxon>Basidiomycota</taxon>
        <taxon>Agaricomycotina</taxon>
        <taxon>Agaricomycetes</taxon>
        <taxon>Agaricomycetidae</taxon>
        <taxon>Agaricales</taxon>
        <taxon>Fistulinaceae</taxon>
        <taxon>Fistulina</taxon>
    </lineage>
</organism>
<dbReference type="AlphaFoldDB" id="A0A0D7AL91"/>
<dbReference type="Proteomes" id="UP000054144">
    <property type="component" value="Unassembled WGS sequence"/>
</dbReference>
<protein>
    <recommendedName>
        <fullName evidence="1">Tf2-1-like SH3-like domain-containing protein</fullName>
    </recommendedName>
</protein>
<accession>A0A0D7AL91</accession>
<dbReference type="Pfam" id="PF24626">
    <property type="entry name" value="SH3_Tf2-1"/>
    <property type="match status" value="1"/>
</dbReference>
<reference evidence="2 3" key="1">
    <citation type="journal article" date="2015" name="Fungal Genet. Biol.">
        <title>Evolution of novel wood decay mechanisms in Agaricales revealed by the genome sequences of Fistulina hepatica and Cylindrobasidium torrendii.</title>
        <authorList>
            <person name="Floudas D."/>
            <person name="Held B.W."/>
            <person name="Riley R."/>
            <person name="Nagy L.G."/>
            <person name="Koehler G."/>
            <person name="Ransdell A.S."/>
            <person name="Younus H."/>
            <person name="Chow J."/>
            <person name="Chiniquy J."/>
            <person name="Lipzen A."/>
            <person name="Tritt A."/>
            <person name="Sun H."/>
            <person name="Haridas S."/>
            <person name="LaButti K."/>
            <person name="Ohm R.A."/>
            <person name="Kues U."/>
            <person name="Blanchette R.A."/>
            <person name="Grigoriev I.V."/>
            <person name="Minto R.E."/>
            <person name="Hibbett D.S."/>
        </authorList>
    </citation>
    <scope>NUCLEOTIDE SEQUENCE [LARGE SCALE GENOMIC DNA]</scope>
    <source>
        <strain evidence="2 3">ATCC 64428</strain>
    </source>
</reference>
<proteinExistence type="predicted"/>
<dbReference type="EMBL" id="KN881632">
    <property type="protein sequence ID" value="KIY52650.1"/>
    <property type="molecule type" value="Genomic_DNA"/>
</dbReference>
<gene>
    <name evidence="2" type="ORF">FISHEDRAFT_34854</name>
</gene>
<evidence type="ECO:0000259" key="1">
    <source>
        <dbReference type="Pfam" id="PF24626"/>
    </source>
</evidence>
<name>A0A0D7AL91_9AGAR</name>
<evidence type="ECO:0000313" key="2">
    <source>
        <dbReference type="EMBL" id="KIY52650.1"/>
    </source>
</evidence>
<feature type="domain" description="Tf2-1-like SH3-like" evidence="1">
    <location>
        <begin position="1"/>
        <end position="38"/>
    </location>
</feature>